<proteinExistence type="predicted"/>
<evidence type="ECO:0008006" key="4">
    <source>
        <dbReference type="Google" id="ProtNLM"/>
    </source>
</evidence>
<protein>
    <recommendedName>
        <fullName evidence="4">Apea-like HEPN domain-containing protein</fullName>
    </recommendedName>
</protein>
<name>A0A8J6J0U1_9FIRM</name>
<feature type="compositionally biased region" description="Basic and acidic residues" evidence="1">
    <location>
        <begin position="401"/>
        <end position="412"/>
    </location>
</feature>
<dbReference type="RefSeq" id="WP_186853097.1">
    <property type="nucleotide sequence ID" value="NZ_JACOPO010000006.1"/>
</dbReference>
<feature type="compositionally biased region" description="Acidic residues" evidence="1">
    <location>
        <begin position="413"/>
        <end position="425"/>
    </location>
</feature>
<dbReference type="EMBL" id="JACOPO010000006">
    <property type="protein sequence ID" value="MBC5723226.1"/>
    <property type="molecule type" value="Genomic_DNA"/>
</dbReference>
<dbReference type="Proteomes" id="UP000628736">
    <property type="component" value="Unassembled WGS sequence"/>
</dbReference>
<evidence type="ECO:0000313" key="2">
    <source>
        <dbReference type="EMBL" id="MBC5723226.1"/>
    </source>
</evidence>
<reference evidence="2" key="1">
    <citation type="submission" date="2020-08" db="EMBL/GenBank/DDBJ databases">
        <title>Genome public.</title>
        <authorList>
            <person name="Liu C."/>
            <person name="Sun Q."/>
        </authorList>
    </citation>
    <scope>NUCLEOTIDE SEQUENCE</scope>
    <source>
        <strain evidence="2">NSJ-23</strain>
    </source>
</reference>
<feature type="region of interest" description="Disordered" evidence="1">
    <location>
        <begin position="394"/>
        <end position="425"/>
    </location>
</feature>
<evidence type="ECO:0000313" key="3">
    <source>
        <dbReference type="Proteomes" id="UP000628736"/>
    </source>
</evidence>
<organism evidence="2 3">
    <name type="scientific">Flintibacter hominis</name>
    <dbReference type="NCBI Taxonomy" id="2763048"/>
    <lineage>
        <taxon>Bacteria</taxon>
        <taxon>Bacillati</taxon>
        <taxon>Bacillota</taxon>
        <taxon>Clostridia</taxon>
        <taxon>Eubacteriales</taxon>
        <taxon>Flintibacter</taxon>
    </lineage>
</organism>
<accession>A0A8J6J0U1</accession>
<evidence type="ECO:0000256" key="1">
    <source>
        <dbReference type="SAM" id="MobiDB-lite"/>
    </source>
</evidence>
<dbReference type="AlphaFoldDB" id="A0A8J6J0U1"/>
<keyword evidence="3" id="KW-1185">Reference proteome</keyword>
<sequence>MKTMTLQSSYIFLKKECASKKDHVDSAGNKILVIEVGHRIHNYIMKLFPGASSEKITDELFKNKITYVMQVRDDFYHVSFDISEVIDTTYLNVFVEGKSKVKIIGCLEQIQDKLLSLPELNERYITIISYDAISEYYCNKIIPKLNSLERNLRKLLFNIYIVNFGRNYYQATTGEEFQAKIKRVIQASGNKEKKEEERLKQFFYSLEFNDIQTLLFTPSWTPFDEETKKKFLDEHQDLSKLSDDQLRKAFSEFSIKSDWERFFSSKVDIDEIEEIIENIRKYRNKIAHFKFFSKSEYTHCEKIMRGLNKAIIKAIQITEEKDFASKNYEYMSEALAEPLMRMAELTQAISASLSPAINALKQISDGINNVMQTVNFSALSGTMTTFLASLVASDPQDDQLESAHQEDSKDSEDNVDEPSENEENE</sequence>
<comment type="caution">
    <text evidence="2">The sequence shown here is derived from an EMBL/GenBank/DDBJ whole genome shotgun (WGS) entry which is preliminary data.</text>
</comment>
<gene>
    <name evidence="2" type="ORF">H8S11_10430</name>
</gene>